<dbReference type="GO" id="GO:0000175">
    <property type="term" value="F:3'-5'-RNA exonuclease activity"/>
    <property type="evidence" value="ECO:0007669"/>
    <property type="project" value="TreeGrafter"/>
</dbReference>
<reference evidence="2 3" key="1">
    <citation type="submission" date="2019-10" db="EMBL/GenBank/DDBJ databases">
        <title>Prolixibacter strains distinguished by the presence of nitrate reductase genes were adept at nitrate-dependent anaerobic corrosion of metallic iron and carbon steel.</title>
        <authorList>
            <person name="Iino T."/>
            <person name="Shono N."/>
            <person name="Ito K."/>
            <person name="Nakamura R."/>
            <person name="Sueoka K."/>
            <person name="Harayama S."/>
            <person name="Ohkuma M."/>
        </authorList>
    </citation>
    <scope>NUCLEOTIDE SEQUENCE [LARGE SCALE GENOMIC DNA]</scope>
    <source>
        <strain evidence="2 3">JCM 13498</strain>
    </source>
</reference>
<dbReference type="EMBL" id="BLAX01000001">
    <property type="protein sequence ID" value="GET33350.1"/>
    <property type="molecule type" value="Genomic_DNA"/>
</dbReference>
<feature type="domain" description="Endonuclease/exonuclease/phosphatase" evidence="1">
    <location>
        <begin position="26"/>
        <end position="268"/>
    </location>
</feature>
<gene>
    <name evidence="2" type="ORF">PbJCM13498_22130</name>
</gene>
<dbReference type="PANTHER" id="PTHR12121">
    <property type="entry name" value="CARBON CATABOLITE REPRESSOR PROTEIN 4"/>
    <property type="match status" value="1"/>
</dbReference>
<dbReference type="InterPro" id="IPR036691">
    <property type="entry name" value="Endo/exonu/phosph_ase_sf"/>
</dbReference>
<evidence type="ECO:0000313" key="2">
    <source>
        <dbReference type="EMBL" id="GET33350.1"/>
    </source>
</evidence>
<dbReference type="RefSeq" id="WP_025864378.1">
    <property type="nucleotide sequence ID" value="NZ_BLAX01000001.1"/>
</dbReference>
<accession>A0A5M4AZM6</accession>
<protein>
    <submittedName>
        <fullName evidence="2">Endonuclease</fullName>
    </submittedName>
</protein>
<dbReference type="PANTHER" id="PTHR12121:SF36">
    <property type="entry name" value="ENDONUCLEASE_EXONUCLEASE_PHOSPHATASE DOMAIN-CONTAINING PROTEIN"/>
    <property type="match status" value="1"/>
</dbReference>
<keyword evidence="2" id="KW-0378">Hydrolase</keyword>
<dbReference type="Gene3D" id="3.60.10.10">
    <property type="entry name" value="Endonuclease/exonuclease/phosphatase"/>
    <property type="match status" value="1"/>
</dbReference>
<evidence type="ECO:0000313" key="3">
    <source>
        <dbReference type="Proteomes" id="UP000391834"/>
    </source>
</evidence>
<keyword evidence="2" id="KW-0540">Nuclease</keyword>
<sequence length="279" mass="31951">MRRILAYFLLFLLTAPVFGQETMNIITYNIRFNNPDDGANAWPHRRSDVIALLKFHEADVFCVQEALHDQMVDLKDGMQTFDYVGVGRDDGKEAGEYSAIFYNTQRYKLQGQGHFWLSETPDKPGLGWDAACVRICSWAKLRERESNQSFFVFTTHFDHVGVKAREESAKLIYRKVQELGGDRLPVFLTGDFNLTPDASAIALIRSQWKDSRLATLSPPYGPVGTFEGFDFNSSLKNRIDYIFVNDKVRVLRYGVLSDSKDKRYPSDHLPVLVEAKFID</sequence>
<name>A0A5M4AZM6_9BACT</name>
<keyword evidence="3" id="KW-1185">Reference proteome</keyword>
<dbReference type="OrthoDB" id="9793162at2"/>
<organism evidence="2 3">
    <name type="scientific">Prolixibacter bellariivorans</name>
    <dbReference type="NCBI Taxonomy" id="314319"/>
    <lineage>
        <taxon>Bacteria</taxon>
        <taxon>Pseudomonadati</taxon>
        <taxon>Bacteroidota</taxon>
        <taxon>Bacteroidia</taxon>
        <taxon>Marinilabiliales</taxon>
        <taxon>Prolixibacteraceae</taxon>
        <taxon>Prolixibacter</taxon>
    </lineage>
</organism>
<evidence type="ECO:0000259" key="1">
    <source>
        <dbReference type="Pfam" id="PF03372"/>
    </source>
</evidence>
<dbReference type="CDD" id="cd09083">
    <property type="entry name" value="EEP-1"/>
    <property type="match status" value="1"/>
</dbReference>
<dbReference type="SUPFAM" id="SSF56219">
    <property type="entry name" value="DNase I-like"/>
    <property type="match status" value="1"/>
</dbReference>
<dbReference type="GO" id="GO:0004519">
    <property type="term" value="F:endonuclease activity"/>
    <property type="evidence" value="ECO:0007669"/>
    <property type="project" value="UniProtKB-KW"/>
</dbReference>
<comment type="caution">
    <text evidence="2">The sequence shown here is derived from an EMBL/GenBank/DDBJ whole genome shotgun (WGS) entry which is preliminary data.</text>
</comment>
<dbReference type="AlphaFoldDB" id="A0A5M4AZM6"/>
<dbReference type="Pfam" id="PF03372">
    <property type="entry name" value="Exo_endo_phos"/>
    <property type="match status" value="1"/>
</dbReference>
<keyword evidence="2" id="KW-0255">Endonuclease</keyword>
<dbReference type="InterPro" id="IPR050410">
    <property type="entry name" value="CCR4/nocturin_mRNA_transcr"/>
</dbReference>
<dbReference type="Proteomes" id="UP000391834">
    <property type="component" value="Unassembled WGS sequence"/>
</dbReference>
<proteinExistence type="predicted"/>
<dbReference type="InterPro" id="IPR005135">
    <property type="entry name" value="Endo/exonuclease/phosphatase"/>
</dbReference>